<accession>H1Y4S7</accession>
<comment type="similarity">
    <text evidence="7">Belongs to the ATPase delta chain family.</text>
</comment>
<dbReference type="NCBIfam" id="TIGR01145">
    <property type="entry name" value="ATP_synt_delta"/>
    <property type="match status" value="1"/>
</dbReference>
<keyword evidence="7" id="KW-1003">Cell membrane</keyword>
<dbReference type="EMBL" id="CM001403">
    <property type="protein sequence ID" value="EHQ28121.1"/>
    <property type="molecule type" value="Genomic_DNA"/>
</dbReference>
<evidence type="ECO:0000256" key="6">
    <source>
        <dbReference type="ARBA" id="ARBA00023310"/>
    </source>
</evidence>
<dbReference type="HAMAP" id="MF_01416">
    <property type="entry name" value="ATP_synth_delta_bact"/>
    <property type="match status" value="1"/>
</dbReference>
<name>H1Y4S7_9SPHI</name>
<dbReference type="GO" id="GO:0005886">
    <property type="term" value="C:plasma membrane"/>
    <property type="evidence" value="ECO:0007669"/>
    <property type="project" value="UniProtKB-SubCell"/>
</dbReference>
<evidence type="ECO:0000313" key="9">
    <source>
        <dbReference type="Proteomes" id="UP000002774"/>
    </source>
</evidence>
<evidence type="ECO:0000256" key="5">
    <source>
        <dbReference type="ARBA" id="ARBA00023136"/>
    </source>
</evidence>
<keyword evidence="7" id="KW-0139">CF(1)</keyword>
<gene>
    <name evidence="7" type="primary">atpH</name>
    <name evidence="8" type="ORF">Mucpa_4030</name>
</gene>
<dbReference type="InterPro" id="IPR026015">
    <property type="entry name" value="ATP_synth_OSCP/delta_N_sf"/>
</dbReference>
<dbReference type="PRINTS" id="PR00125">
    <property type="entry name" value="ATPASEDELTA"/>
</dbReference>
<keyword evidence="3 7" id="KW-0375">Hydrogen ion transport</keyword>
<keyword evidence="5 7" id="KW-0472">Membrane</keyword>
<keyword evidence="9" id="KW-1185">Reference proteome</keyword>
<proteinExistence type="inferred from homology"/>
<dbReference type="STRING" id="714943.Mucpa_4030"/>
<dbReference type="PANTHER" id="PTHR11910">
    <property type="entry name" value="ATP SYNTHASE DELTA CHAIN"/>
    <property type="match status" value="1"/>
</dbReference>
<evidence type="ECO:0000256" key="3">
    <source>
        <dbReference type="ARBA" id="ARBA00022781"/>
    </source>
</evidence>
<comment type="function">
    <text evidence="7">F(1)F(0) ATP synthase produces ATP from ADP in the presence of a proton or sodium gradient. F-type ATPases consist of two structural domains, F(1) containing the extramembraneous catalytic core and F(0) containing the membrane proton channel, linked together by a central stalk and a peripheral stalk. During catalysis, ATP synthesis in the catalytic domain of F(1) is coupled via a rotary mechanism of the central stalk subunits to proton translocation.</text>
</comment>
<dbReference type="SUPFAM" id="SSF47928">
    <property type="entry name" value="N-terminal domain of the delta subunit of the F1F0-ATP synthase"/>
    <property type="match status" value="1"/>
</dbReference>
<dbReference type="GO" id="GO:0046933">
    <property type="term" value="F:proton-transporting ATP synthase activity, rotational mechanism"/>
    <property type="evidence" value="ECO:0007669"/>
    <property type="project" value="UniProtKB-UniRule"/>
</dbReference>
<dbReference type="OrthoDB" id="9802471at2"/>
<keyword evidence="2 7" id="KW-0813">Transport</keyword>
<dbReference type="InterPro" id="IPR000711">
    <property type="entry name" value="ATPase_OSCP/dsu"/>
</dbReference>
<evidence type="ECO:0000313" key="8">
    <source>
        <dbReference type="EMBL" id="EHQ28121.1"/>
    </source>
</evidence>
<dbReference type="eggNOG" id="COG0712">
    <property type="taxonomic scope" value="Bacteria"/>
</dbReference>
<dbReference type="RefSeq" id="WP_008508867.1">
    <property type="nucleotide sequence ID" value="NZ_CM001403.1"/>
</dbReference>
<organism evidence="8 9">
    <name type="scientific">Mucilaginibacter paludis DSM 18603</name>
    <dbReference type="NCBI Taxonomy" id="714943"/>
    <lineage>
        <taxon>Bacteria</taxon>
        <taxon>Pseudomonadati</taxon>
        <taxon>Bacteroidota</taxon>
        <taxon>Sphingobacteriia</taxon>
        <taxon>Sphingobacteriales</taxon>
        <taxon>Sphingobacteriaceae</taxon>
        <taxon>Mucilaginibacter</taxon>
    </lineage>
</organism>
<keyword evidence="4 7" id="KW-0406">Ion transport</keyword>
<comment type="subcellular location">
    <subcellularLocation>
        <location evidence="7">Cell membrane</location>
        <topology evidence="7">Peripheral membrane protein</topology>
    </subcellularLocation>
    <subcellularLocation>
        <location evidence="1">Membrane</location>
    </subcellularLocation>
</comment>
<dbReference type="Proteomes" id="UP000002774">
    <property type="component" value="Chromosome"/>
</dbReference>
<dbReference type="Gene3D" id="1.10.520.20">
    <property type="entry name" value="N-terminal domain of the delta subunit of the F1F0-ATP synthase"/>
    <property type="match status" value="1"/>
</dbReference>
<evidence type="ECO:0000256" key="7">
    <source>
        <dbReference type="HAMAP-Rule" id="MF_01416"/>
    </source>
</evidence>
<reference evidence="8" key="1">
    <citation type="submission" date="2011-09" db="EMBL/GenBank/DDBJ databases">
        <title>The permanent draft genome of Mucilaginibacter paludis DSM 18603.</title>
        <authorList>
            <consortium name="US DOE Joint Genome Institute (JGI-PGF)"/>
            <person name="Lucas S."/>
            <person name="Han J."/>
            <person name="Lapidus A."/>
            <person name="Bruce D."/>
            <person name="Goodwin L."/>
            <person name="Pitluck S."/>
            <person name="Peters L."/>
            <person name="Kyrpides N."/>
            <person name="Mavromatis K."/>
            <person name="Ivanova N."/>
            <person name="Mikhailova N."/>
            <person name="Held B."/>
            <person name="Detter J.C."/>
            <person name="Tapia R."/>
            <person name="Han C."/>
            <person name="Land M."/>
            <person name="Hauser L."/>
            <person name="Markowitz V."/>
            <person name="Cheng J.-F."/>
            <person name="Hugenholtz P."/>
            <person name="Woyke T."/>
            <person name="Wu D."/>
            <person name="Tindall B."/>
            <person name="Brambilla E."/>
            <person name="Klenk H.-P."/>
            <person name="Eisen J.A."/>
        </authorList>
    </citation>
    <scope>NUCLEOTIDE SEQUENCE [LARGE SCALE GENOMIC DNA]</scope>
    <source>
        <strain evidence="8">DSM 18603</strain>
    </source>
</reference>
<evidence type="ECO:0000256" key="4">
    <source>
        <dbReference type="ARBA" id="ARBA00023065"/>
    </source>
</evidence>
<comment type="function">
    <text evidence="7">This protein is part of the stalk that links CF(0) to CF(1). It either transmits conformational changes from CF(0) to CF(1) or is implicated in proton conduction.</text>
</comment>
<keyword evidence="6 7" id="KW-0066">ATP synthesis</keyword>
<dbReference type="GO" id="GO:0045259">
    <property type="term" value="C:proton-transporting ATP synthase complex"/>
    <property type="evidence" value="ECO:0007669"/>
    <property type="project" value="UniProtKB-KW"/>
</dbReference>
<dbReference type="AlphaFoldDB" id="H1Y4S7"/>
<sequence>MSELTVGSRYAKSLIDLSQEQNILEEVKKDMELFLHTVKANHELYAVLRNPIIAHDKKISILNAIFGDKVSKATIGFFNIMISKSRGEVLYYTAQEFIYQYNSKKNIVSALVTSATPLSEANKKHIIDLLQTEVGGNIDLQAKVDPKLIGGFIITVGDRQVDTSIANSLKKLKMEFAQKAV</sequence>
<protein>
    <recommendedName>
        <fullName evidence="7">ATP synthase subunit delta</fullName>
    </recommendedName>
    <alternativeName>
        <fullName evidence="7">ATP synthase F(1) sector subunit delta</fullName>
    </alternativeName>
    <alternativeName>
        <fullName evidence="7">F-type ATPase subunit delta</fullName>
        <shortName evidence="7">F-ATPase subunit delta</shortName>
    </alternativeName>
</protein>
<evidence type="ECO:0000256" key="2">
    <source>
        <dbReference type="ARBA" id="ARBA00022448"/>
    </source>
</evidence>
<evidence type="ECO:0000256" key="1">
    <source>
        <dbReference type="ARBA" id="ARBA00004370"/>
    </source>
</evidence>
<dbReference type="Pfam" id="PF00213">
    <property type="entry name" value="OSCP"/>
    <property type="match status" value="1"/>
</dbReference>
<dbReference type="HOGENOM" id="CLU_085114_4_1_10"/>